<keyword evidence="4" id="KW-1185">Reference proteome</keyword>
<dbReference type="AlphaFoldDB" id="A0AAN5D7A5"/>
<dbReference type="PROSITE" id="PS00028">
    <property type="entry name" value="ZINC_FINGER_C2H2_1"/>
    <property type="match status" value="1"/>
</dbReference>
<evidence type="ECO:0000313" key="3">
    <source>
        <dbReference type="EMBL" id="GMR58053.1"/>
    </source>
</evidence>
<feature type="compositionally biased region" description="Polar residues" evidence="1">
    <location>
        <begin position="152"/>
        <end position="162"/>
    </location>
</feature>
<evidence type="ECO:0000313" key="4">
    <source>
        <dbReference type="Proteomes" id="UP001328107"/>
    </source>
</evidence>
<feature type="region of interest" description="Disordered" evidence="1">
    <location>
        <begin position="122"/>
        <end position="194"/>
    </location>
</feature>
<gene>
    <name evidence="3" type="ORF">PMAYCL1PPCAC_28248</name>
</gene>
<dbReference type="SMART" id="SM00355">
    <property type="entry name" value="ZnF_C2H2"/>
    <property type="match status" value="3"/>
</dbReference>
<sequence>MELLFPCVECNDAFSTSIERLIHRFSRHPHYFTAGGGNCRICGQNVVDLFENVDHLVNSHPAEFIHLSSEAQRLNAQIGVAQSAVYWLQETCQPPGEQSKLSFTPRDVVSRMRLRAEALCRAQNGGQEQSSDSSNPAGISYGSHEPAMYQCEPSTSAATSSLSRKRPIDTPNTYGLPKTSKNEPCLRESPPSDCMDHSAAIATSSALLHQAEQPQMKDMNNGRLSLLLSMLITFGSPLIPRTRPRVLAEAERIAVNVFRLSFRLPDYDERVSHAVRRAAASVQKVISSEEKITLSLPLPDEEEMKAIELATALQLFYPDPSYPSPSSEALTVYKLSRSLEFLLATRDEELAEDIDGLLQVLQQHLQQSGVRDIVQQAIHAAEMHCQVMELRSRQRYRVQPCVNPPQQEFAPAEPSEAGAFVEDVKETVKAEEKWQEELAPAVPTEKVQQREATPVLFEDTLEDVKDTIKSEPLLSPSTRCESPFFISPTKEDLATSPCPISITPFVSNAVAEEMYEEDKGLWRASRYPRSCKYGCILNVSHTAMITHYRKFHYDVYYLAVHRCWENEQRRWLAVRFGDEKGGKQHTRVCQCCGLNCCFIDRVDLAMHLKEEHPEYLTDLRTEFLDLFDGEIKRDPIVRILLEHVD</sequence>
<dbReference type="InterPro" id="IPR013087">
    <property type="entry name" value="Znf_C2H2_type"/>
</dbReference>
<protein>
    <recommendedName>
        <fullName evidence="2">C2H2-type domain-containing protein</fullName>
    </recommendedName>
</protein>
<feature type="domain" description="C2H2-type" evidence="2">
    <location>
        <begin position="7"/>
        <end position="28"/>
    </location>
</feature>
<evidence type="ECO:0000259" key="2">
    <source>
        <dbReference type="PROSITE" id="PS00028"/>
    </source>
</evidence>
<comment type="caution">
    <text evidence="3">The sequence shown here is derived from an EMBL/GenBank/DDBJ whole genome shotgun (WGS) entry which is preliminary data.</text>
</comment>
<dbReference type="EMBL" id="BTRK01000006">
    <property type="protein sequence ID" value="GMR58053.1"/>
    <property type="molecule type" value="Genomic_DNA"/>
</dbReference>
<feature type="compositionally biased region" description="Polar residues" evidence="1">
    <location>
        <begin position="124"/>
        <end position="137"/>
    </location>
</feature>
<proteinExistence type="predicted"/>
<organism evidence="3 4">
    <name type="scientific">Pristionchus mayeri</name>
    <dbReference type="NCBI Taxonomy" id="1317129"/>
    <lineage>
        <taxon>Eukaryota</taxon>
        <taxon>Metazoa</taxon>
        <taxon>Ecdysozoa</taxon>
        <taxon>Nematoda</taxon>
        <taxon>Chromadorea</taxon>
        <taxon>Rhabditida</taxon>
        <taxon>Rhabditina</taxon>
        <taxon>Diplogasteromorpha</taxon>
        <taxon>Diplogasteroidea</taxon>
        <taxon>Neodiplogasteridae</taxon>
        <taxon>Pristionchus</taxon>
    </lineage>
</organism>
<accession>A0AAN5D7A5</accession>
<name>A0AAN5D7A5_9BILA</name>
<evidence type="ECO:0000256" key="1">
    <source>
        <dbReference type="SAM" id="MobiDB-lite"/>
    </source>
</evidence>
<reference evidence="4" key="1">
    <citation type="submission" date="2022-10" db="EMBL/GenBank/DDBJ databases">
        <title>Genome assembly of Pristionchus species.</title>
        <authorList>
            <person name="Yoshida K."/>
            <person name="Sommer R.J."/>
        </authorList>
    </citation>
    <scope>NUCLEOTIDE SEQUENCE [LARGE SCALE GENOMIC DNA]</scope>
    <source>
        <strain evidence="4">RS5460</strain>
    </source>
</reference>
<dbReference type="Proteomes" id="UP001328107">
    <property type="component" value="Unassembled WGS sequence"/>
</dbReference>